<dbReference type="Gene3D" id="3.30.470.20">
    <property type="entry name" value="ATP-grasp fold, B domain"/>
    <property type="match status" value="1"/>
</dbReference>
<evidence type="ECO:0000256" key="3">
    <source>
        <dbReference type="ARBA" id="ARBA00005077"/>
    </source>
</evidence>
<keyword evidence="8" id="KW-0479">Metal-binding</keyword>
<evidence type="ECO:0000259" key="17">
    <source>
        <dbReference type="PROSITE" id="PS50975"/>
    </source>
</evidence>
<gene>
    <name evidence="19" type="ORF">MBAV_004582</name>
</gene>
<dbReference type="InterPro" id="IPR005483">
    <property type="entry name" value="CPSase_dom"/>
</dbReference>
<dbReference type="NCBIfam" id="NF003671">
    <property type="entry name" value="PRK05294.1"/>
    <property type="match status" value="1"/>
</dbReference>
<keyword evidence="11" id="KW-0460">Magnesium</keyword>
<evidence type="ECO:0000256" key="12">
    <source>
        <dbReference type="ARBA" id="ARBA00022975"/>
    </source>
</evidence>
<dbReference type="PROSITE" id="PS00867">
    <property type="entry name" value="CPSASE_2"/>
    <property type="match status" value="1"/>
</dbReference>
<keyword evidence="9 16" id="KW-0547">Nucleotide-binding</keyword>
<dbReference type="Pfam" id="PF02786">
    <property type="entry name" value="CPSase_L_D2"/>
    <property type="match status" value="1"/>
</dbReference>
<dbReference type="InterPro" id="IPR016185">
    <property type="entry name" value="PreATP-grasp_dom_sf"/>
</dbReference>
<dbReference type="GO" id="GO:0044205">
    <property type="term" value="P:'de novo' UMP biosynthetic process"/>
    <property type="evidence" value="ECO:0007669"/>
    <property type="project" value="UniProtKB-UniPathway"/>
</dbReference>
<organism evidence="19 20">
    <name type="scientific">Candidatus Magnetobacterium bavaricum</name>
    <dbReference type="NCBI Taxonomy" id="29290"/>
    <lineage>
        <taxon>Bacteria</taxon>
        <taxon>Pseudomonadati</taxon>
        <taxon>Nitrospirota</taxon>
        <taxon>Thermodesulfovibrionia</taxon>
        <taxon>Thermodesulfovibrionales</taxon>
        <taxon>Candidatus Magnetobacteriaceae</taxon>
        <taxon>Candidatus Magnetobacterium</taxon>
    </lineage>
</organism>
<dbReference type="FunFam" id="3.40.50.20:FF:000003">
    <property type="entry name" value="Carbamoyl-phosphate synthase large chain"/>
    <property type="match status" value="1"/>
</dbReference>
<dbReference type="PROSITE" id="PS50975">
    <property type="entry name" value="ATP_GRASP"/>
    <property type="match status" value="1"/>
</dbReference>
<evidence type="ECO:0000256" key="16">
    <source>
        <dbReference type="PROSITE-ProRule" id="PRU00409"/>
    </source>
</evidence>
<keyword evidence="20" id="KW-1185">Reference proteome</keyword>
<dbReference type="PATRIC" id="fig|29290.4.peg.6080"/>
<dbReference type="InterPro" id="IPR011761">
    <property type="entry name" value="ATP-grasp"/>
</dbReference>
<evidence type="ECO:0000256" key="4">
    <source>
        <dbReference type="ARBA" id="ARBA00009799"/>
    </source>
</evidence>
<evidence type="ECO:0000256" key="6">
    <source>
        <dbReference type="ARBA" id="ARBA00022598"/>
    </source>
</evidence>
<dbReference type="InterPro" id="IPR011607">
    <property type="entry name" value="MGS-like_dom"/>
</dbReference>
<evidence type="ECO:0000256" key="9">
    <source>
        <dbReference type="ARBA" id="ARBA00022741"/>
    </source>
</evidence>
<comment type="catalytic activity">
    <reaction evidence="14">
        <text>hydrogencarbonate + NH4(+) + 2 ATP = carbamoyl phosphate + 2 ADP + phosphate + 2 H(+)</text>
        <dbReference type="Rhea" id="RHEA:18029"/>
        <dbReference type="ChEBI" id="CHEBI:15378"/>
        <dbReference type="ChEBI" id="CHEBI:17544"/>
        <dbReference type="ChEBI" id="CHEBI:28938"/>
        <dbReference type="ChEBI" id="CHEBI:30616"/>
        <dbReference type="ChEBI" id="CHEBI:43474"/>
        <dbReference type="ChEBI" id="CHEBI:58228"/>
        <dbReference type="ChEBI" id="CHEBI:456216"/>
        <dbReference type="EC" id="6.3.4.16"/>
    </reaction>
</comment>
<dbReference type="Pfam" id="PF02142">
    <property type="entry name" value="MGS"/>
    <property type="match status" value="1"/>
</dbReference>
<keyword evidence="12" id="KW-0665">Pyrimidine biosynthesis</keyword>
<dbReference type="GO" id="GO:0006541">
    <property type="term" value="P:glutamine metabolic process"/>
    <property type="evidence" value="ECO:0007669"/>
    <property type="project" value="TreeGrafter"/>
</dbReference>
<evidence type="ECO:0000259" key="18">
    <source>
        <dbReference type="PROSITE" id="PS51855"/>
    </source>
</evidence>
<keyword evidence="5" id="KW-0055">Arginine biosynthesis</keyword>
<feature type="domain" description="MGS-like" evidence="18">
    <location>
        <begin position="424"/>
        <end position="564"/>
    </location>
</feature>
<evidence type="ECO:0000256" key="7">
    <source>
        <dbReference type="ARBA" id="ARBA00022605"/>
    </source>
</evidence>
<dbReference type="AlphaFoldDB" id="A0A0F3GMM0"/>
<dbReference type="InterPro" id="IPR005479">
    <property type="entry name" value="CPAse_ATP-bd"/>
</dbReference>
<accession>A0A0F3GMM0</accession>
<keyword evidence="13" id="KW-0464">Manganese</keyword>
<dbReference type="UniPathway" id="UPA00070">
    <property type="reaction ID" value="UER00115"/>
</dbReference>
<dbReference type="InterPro" id="IPR036897">
    <property type="entry name" value="CarbamoylP_synth_lsu_oligo_sf"/>
</dbReference>
<comment type="similarity">
    <text evidence="4">Belongs to the CarB family.</text>
</comment>
<dbReference type="SUPFAM" id="SSF52335">
    <property type="entry name" value="Methylglyoxal synthase-like"/>
    <property type="match status" value="1"/>
</dbReference>
<dbReference type="SMART" id="SM00851">
    <property type="entry name" value="MGS"/>
    <property type="match status" value="1"/>
</dbReference>
<dbReference type="CDD" id="cd01424">
    <property type="entry name" value="MGS_CPS_II"/>
    <property type="match status" value="1"/>
</dbReference>
<evidence type="ECO:0000313" key="19">
    <source>
        <dbReference type="EMBL" id="KJU83224.1"/>
    </source>
</evidence>
<dbReference type="Pfam" id="PF25596">
    <property type="entry name" value="CPSase_L_D1"/>
    <property type="match status" value="1"/>
</dbReference>
<evidence type="ECO:0000256" key="11">
    <source>
        <dbReference type="ARBA" id="ARBA00022842"/>
    </source>
</evidence>
<evidence type="ECO:0000256" key="2">
    <source>
        <dbReference type="ARBA" id="ARBA00004812"/>
    </source>
</evidence>
<dbReference type="GO" id="GO:0006526">
    <property type="term" value="P:L-arginine biosynthetic process"/>
    <property type="evidence" value="ECO:0007669"/>
    <property type="project" value="UniProtKB-KW"/>
</dbReference>
<dbReference type="GO" id="GO:0005737">
    <property type="term" value="C:cytoplasm"/>
    <property type="evidence" value="ECO:0007669"/>
    <property type="project" value="TreeGrafter"/>
</dbReference>
<comment type="pathway">
    <text evidence="2">Pyrimidine metabolism; UMP biosynthesis via de novo pathway; (S)-dihydroorotate from bicarbonate: step 1/3.</text>
</comment>
<evidence type="ECO:0000256" key="14">
    <source>
        <dbReference type="ARBA" id="ARBA00047359"/>
    </source>
</evidence>
<keyword evidence="7" id="KW-0028">Amino-acid biosynthesis</keyword>
<dbReference type="SUPFAM" id="SSF56059">
    <property type="entry name" value="Glutathione synthetase ATP-binding domain-like"/>
    <property type="match status" value="1"/>
</dbReference>
<dbReference type="PRINTS" id="PR00098">
    <property type="entry name" value="CPSASE"/>
</dbReference>
<comment type="catalytic activity">
    <reaction evidence="15">
        <text>hydrogencarbonate + L-glutamine + 2 ATP + H2O = carbamoyl phosphate + L-glutamate + 2 ADP + phosphate + 2 H(+)</text>
        <dbReference type="Rhea" id="RHEA:18633"/>
        <dbReference type="ChEBI" id="CHEBI:15377"/>
        <dbReference type="ChEBI" id="CHEBI:15378"/>
        <dbReference type="ChEBI" id="CHEBI:17544"/>
        <dbReference type="ChEBI" id="CHEBI:29985"/>
        <dbReference type="ChEBI" id="CHEBI:30616"/>
        <dbReference type="ChEBI" id="CHEBI:43474"/>
        <dbReference type="ChEBI" id="CHEBI:58228"/>
        <dbReference type="ChEBI" id="CHEBI:58359"/>
        <dbReference type="ChEBI" id="CHEBI:456216"/>
        <dbReference type="EC" id="6.3.5.5"/>
    </reaction>
</comment>
<evidence type="ECO:0000256" key="8">
    <source>
        <dbReference type="ARBA" id="ARBA00022723"/>
    </source>
</evidence>
<dbReference type="PROSITE" id="PS00866">
    <property type="entry name" value="CPSASE_1"/>
    <property type="match status" value="1"/>
</dbReference>
<dbReference type="SUPFAM" id="SSF48108">
    <property type="entry name" value="Carbamoyl phosphate synthetase, large subunit connection domain"/>
    <property type="match status" value="1"/>
</dbReference>
<keyword evidence="6" id="KW-0436">Ligase</keyword>
<evidence type="ECO:0000313" key="20">
    <source>
        <dbReference type="Proteomes" id="UP000033423"/>
    </source>
</evidence>
<comment type="caution">
    <text evidence="19">The sequence shown here is derived from an EMBL/GenBank/DDBJ whole genome shotgun (WGS) entry which is preliminary data.</text>
</comment>
<keyword evidence="10 16" id="KW-0067">ATP-binding</keyword>
<dbReference type="GO" id="GO:0004088">
    <property type="term" value="F:carbamoyl-phosphate synthase (glutamine-hydrolyzing) activity"/>
    <property type="evidence" value="ECO:0007669"/>
    <property type="project" value="UniProtKB-EC"/>
</dbReference>
<dbReference type="FunFam" id="3.30.470.20:FF:000013">
    <property type="entry name" value="Carbamoyl-phosphate synthase large chain"/>
    <property type="match status" value="1"/>
</dbReference>
<comment type="cofactor">
    <cofactor evidence="1">
        <name>Mn(2+)</name>
        <dbReference type="ChEBI" id="CHEBI:29035"/>
    </cofactor>
</comment>
<dbReference type="EMBL" id="LACI01001980">
    <property type="protein sequence ID" value="KJU83224.1"/>
    <property type="molecule type" value="Genomic_DNA"/>
</dbReference>
<evidence type="ECO:0000256" key="15">
    <source>
        <dbReference type="ARBA" id="ARBA00048816"/>
    </source>
</evidence>
<dbReference type="PROSITE" id="PS51855">
    <property type="entry name" value="MGS"/>
    <property type="match status" value="1"/>
</dbReference>
<dbReference type="InterPro" id="IPR033937">
    <property type="entry name" value="MGS_CPS_CarB"/>
</dbReference>
<dbReference type="Proteomes" id="UP000033423">
    <property type="component" value="Unassembled WGS sequence"/>
</dbReference>
<evidence type="ECO:0000256" key="1">
    <source>
        <dbReference type="ARBA" id="ARBA00001936"/>
    </source>
</evidence>
<protein>
    <submittedName>
        <fullName evidence="19">Carbamoyl phosphate synthase large subunit</fullName>
    </submittedName>
</protein>
<dbReference type="PANTHER" id="PTHR11405">
    <property type="entry name" value="CARBAMOYLTRANSFERASE FAMILY MEMBER"/>
    <property type="match status" value="1"/>
</dbReference>
<evidence type="ECO:0000256" key="10">
    <source>
        <dbReference type="ARBA" id="ARBA00022840"/>
    </source>
</evidence>
<dbReference type="InterPro" id="IPR058047">
    <property type="entry name" value="CPSase_preATP-grasp"/>
</dbReference>
<dbReference type="GO" id="GO:0046872">
    <property type="term" value="F:metal ion binding"/>
    <property type="evidence" value="ECO:0007669"/>
    <property type="project" value="UniProtKB-KW"/>
</dbReference>
<sequence length="564" mass="61573">MVDTCAAEFRAVTPYLYSTYERPFYQLTDDGQRQPSAQCEANPTGRKKVVILGSGPNRIGQGIEFDYCCVHAVYALKELGYETIMVNCNPETVSTDYDTSDRLYFEPLTIEDVLAIIELERPEGVIVQFGGQTPLKLAVPLEREGVRILGTSPDAIDRAEDRRRFSDLISKLGLRQPRSRTAMTVAEARGAAVQIGYPIIVRPSYVLGGRAMEIVYDEDSLVAYMARAVKVSPEHPVLIDMFLEDAIEVDVDAISDGSDVVIGGVMQHIEEAGIHSGDSACSLPPYSLTEDTVDEIKKQTRALALELGVVGLMNIQFAIKDNEVWILEVNPRASRTIPYVSKATGVPLAKMAAKVMAGKTIRELGIDRERVLHHVAVKESVFPFDRFSGVDILLGPEMKSTGEVMGIDSDFGLAYAKAQASSYNSIPLAGKIFISVRDRDKAATLEIARALIVNGFSLIATRGTAAYLASYGLAVEVINKVMEGRPHIVDSIKNKDISYIINTVSGTQAKADSHSIRTAALQYKVPYSTTVAGARALVNAIEMLNSKEAGIKTIQDYHKSIQLA</sequence>
<comment type="pathway">
    <text evidence="3">Amino-acid biosynthesis; L-arginine biosynthesis; carbamoyl phosphate from bicarbonate: step 1/1.</text>
</comment>
<dbReference type="InterPro" id="IPR036914">
    <property type="entry name" value="MGS-like_dom_sf"/>
</dbReference>
<feature type="domain" description="ATP-grasp" evidence="17">
    <location>
        <begin position="166"/>
        <end position="357"/>
    </location>
</feature>
<evidence type="ECO:0000256" key="13">
    <source>
        <dbReference type="ARBA" id="ARBA00023211"/>
    </source>
</evidence>
<dbReference type="GO" id="GO:0005524">
    <property type="term" value="F:ATP binding"/>
    <property type="evidence" value="ECO:0007669"/>
    <property type="project" value="UniProtKB-UniRule"/>
</dbReference>
<dbReference type="Gene3D" id="3.40.50.20">
    <property type="match status" value="1"/>
</dbReference>
<dbReference type="PANTHER" id="PTHR11405:SF53">
    <property type="entry name" value="CARBAMOYL-PHOSPHATE SYNTHASE [AMMONIA], MITOCHONDRIAL"/>
    <property type="match status" value="1"/>
</dbReference>
<name>A0A0F3GMM0_9BACT</name>
<reference evidence="19 20" key="1">
    <citation type="submission" date="2015-02" db="EMBL/GenBank/DDBJ databases">
        <title>Single-cell genomics of uncultivated deep-branching MTB reveals a conserved set of magnetosome genes.</title>
        <authorList>
            <person name="Kolinko S."/>
            <person name="Richter M."/>
            <person name="Glockner F.O."/>
            <person name="Brachmann A."/>
            <person name="Schuler D."/>
        </authorList>
    </citation>
    <scope>NUCLEOTIDE SEQUENCE [LARGE SCALE GENOMIC DNA]</scope>
    <source>
        <strain evidence="19">TM-1</strain>
    </source>
</reference>
<dbReference type="SUPFAM" id="SSF52440">
    <property type="entry name" value="PreATP-grasp domain"/>
    <property type="match status" value="1"/>
</dbReference>
<dbReference type="FunFam" id="3.30.1490.20:FF:000001">
    <property type="entry name" value="Carbamoyl-phosphate synthase large chain"/>
    <property type="match status" value="1"/>
</dbReference>
<evidence type="ECO:0000256" key="5">
    <source>
        <dbReference type="ARBA" id="ARBA00022571"/>
    </source>
</evidence>
<dbReference type="GO" id="GO:0004087">
    <property type="term" value="F:carbamoyl-phosphate synthase (ammonia) activity"/>
    <property type="evidence" value="ECO:0007669"/>
    <property type="project" value="UniProtKB-EC"/>
</dbReference>
<dbReference type="Gene3D" id="3.40.50.1380">
    <property type="entry name" value="Methylglyoxal synthase-like domain"/>
    <property type="match status" value="1"/>
</dbReference>
<proteinExistence type="inferred from homology"/>